<dbReference type="Proteomes" id="UP000215506">
    <property type="component" value="Unassembled WGS sequence"/>
</dbReference>
<dbReference type="GO" id="GO:0004040">
    <property type="term" value="F:amidase activity"/>
    <property type="evidence" value="ECO:0007669"/>
    <property type="project" value="UniProtKB-EC"/>
</dbReference>
<dbReference type="EC" id="3.5.1.4" evidence="3"/>
<proteinExistence type="inferred from homology"/>
<comment type="similarity">
    <text evidence="2">Belongs to the amidase family.</text>
</comment>
<evidence type="ECO:0000313" key="6">
    <source>
        <dbReference type="EMBL" id="OXR44400.1"/>
    </source>
</evidence>
<keyword evidence="6" id="KW-0378">Hydrolase</keyword>
<keyword evidence="7" id="KW-1185">Reference proteome</keyword>
<protein>
    <recommendedName>
        <fullName evidence="3">amidase</fullName>
        <ecNumber evidence="3">3.5.1.4</ecNumber>
    </recommendedName>
</protein>
<comment type="caution">
    <text evidence="6">The sequence shown here is derived from an EMBL/GenBank/DDBJ whole genome shotgun (WGS) entry which is preliminary data.</text>
</comment>
<evidence type="ECO:0000256" key="3">
    <source>
        <dbReference type="ARBA" id="ARBA00012922"/>
    </source>
</evidence>
<dbReference type="InterPro" id="IPR000120">
    <property type="entry name" value="Amidase"/>
</dbReference>
<evidence type="ECO:0000256" key="2">
    <source>
        <dbReference type="ARBA" id="ARBA00009199"/>
    </source>
</evidence>
<dbReference type="Gene3D" id="3.90.1300.10">
    <property type="entry name" value="Amidase signature (AS) domain"/>
    <property type="match status" value="1"/>
</dbReference>
<dbReference type="InterPro" id="IPR023631">
    <property type="entry name" value="Amidase_dom"/>
</dbReference>
<feature type="domain" description="Amidase" evidence="5">
    <location>
        <begin position="157"/>
        <end position="562"/>
    </location>
</feature>
<feature type="compositionally biased region" description="Polar residues" evidence="4">
    <location>
        <begin position="51"/>
        <end position="63"/>
    </location>
</feature>
<gene>
    <name evidence="6" type="primary">amiB2</name>
    <name evidence="6" type="ORF">B7C42_03189</name>
</gene>
<evidence type="ECO:0000259" key="5">
    <source>
        <dbReference type="Pfam" id="PF01425"/>
    </source>
</evidence>
<reference evidence="6 7" key="1">
    <citation type="submission" date="2017-07" db="EMBL/GenBank/DDBJ databases">
        <title>First draft Genome Sequence of Nocardia cerradoensis isolated from human infection.</title>
        <authorList>
            <person name="Carrasco G."/>
        </authorList>
    </citation>
    <scope>NUCLEOTIDE SEQUENCE [LARGE SCALE GENOMIC DNA]</scope>
    <source>
        <strain evidence="6 7">CNM20130759</strain>
    </source>
</reference>
<evidence type="ECO:0000313" key="7">
    <source>
        <dbReference type="Proteomes" id="UP000215506"/>
    </source>
</evidence>
<dbReference type="AlphaFoldDB" id="A0A231H6I2"/>
<dbReference type="SUPFAM" id="SSF75304">
    <property type="entry name" value="Amidase signature (AS) enzymes"/>
    <property type="match status" value="1"/>
</dbReference>
<accession>A0A231H6I2</accession>
<dbReference type="Pfam" id="PF01425">
    <property type="entry name" value="Amidase"/>
    <property type="match status" value="1"/>
</dbReference>
<evidence type="ECO:0000256" key="1">
    <source>
        <dbReference type="ARBA" id="ARBA00001311"/>
    </source>
</evidence>
<name>A0A231H6I2_9NOCA</name>
<feature type="region of interest" description="Disordered" evidence="4">
    <location>
        <begin position="1"/>
        <end position="133"/>
    </location>
</feature>
<dbReference type="InterPro" id="IPR036928">
    <property type="entry name" value="AS_sf"/>
</dbReference>
<dbReference type="PANTHER" id="PTHR11895">
    <property type="entry name" value="TRANSAMIDASE"/>
    <property type="match status" value="1"/>
</dbReference>
<dbReference type="EMBL" id="NGAF01000006">
    <property type="protein sequence ID" value="OXR44400.1"/>
    <property type="molecule type" value="Genomic_DNA"/>
</dbReference>
<organism evidence="6 7">
    <name type="scientific">Nocardia cerradoensis</name>
    <dbReference type="NCBI Taxonomy" id="85688"/>
    <lineage>
        <taxon>Bacteria</taxon>
        <taxon>Bacillati</taxon>
        <taxon>Actinomycetota</taxon>
        <taxon>Actinomycetes</taxon>
        <taxon>Mycobacteriales</taxon>
        <taxon>Nocardiaceae</taxon>
        <taxon>Nocardia</taxon>
    </lineage>
</organism>
<comment type="catalytic activity">
    <reaction evidence="1">
        <text>a monocarboxylic acid amide + H2O = a monocarboxylate + NH4(+)</text>
        <dbReference type="Rhea" id="RHEA:12020"/>
        <dbReference type="ChEBI" id="CHEBI:15377"/>
        <dbReference type="ChEBI" id="CHEBI:28938"/>
        <dbReference type="ChEBI" id="CHEBI:35757"/>
        <dbReference type="ChEBI" id="CHEBI:83628"/>
        <dbReference type="EC" id="3.5.1.4"/>
    </reaction>
</comment>
<sequence length="578" mass="58902">MHNEGTALADATSNAVSRATREVAVDADEPTGSGPVDPASGSPAENAGPHQDSSADSESTTTPGDRPQPPAAEPAATSATDRPGTDDSAATEGPADTRKSTRTRHHDSPSSTAGPEPASGEPLPGGGAENAPNPAKLTTAVAIAAAVRDGLVTAGQVVDAALDRIAGGDTRVGAFHTVRAERARAESRALADRADLDILPLAGVPVAVKNNIDVAGEITDAGSRAGSGVPAATDHPVVRRLRAAGAIVVGLTEMPEGALWGTSDTPERIARSPWNIRYSAGGSSGGSGAAVGAGLVPVAHGNDGLGSVRIPAACCGVFGIKPGRGVVPAQVGVDSWSGMTENGVLATTVADAALMLSVLADRPALADLEPPTPLRIAIAPGSPSPLVRVDRHWAAAAQTAARLAEEAGHGVTPAALPYQGATTALAWRWLANAAREAGAVANPELLQRRSRVHIALGRAVLKAGLVRPNQVDRIEARLLDFFEQHDVVITPTLATPALAARNWHARGWLANVVANVRFSPFTPLWNLVGWPAVSVPMGLHPRTGTPVAAQLAGPPGSESTLLRLAAQLETAQPWQRTA</sequence>
<evidence type="ECO:0000256" key="4">
    <source>
        <dbReference type="SAM" id="MobiDB-lite"/>
    </source>
</evidence>
<dbReference type="PANTHER" id="PTHR11895:SF7">
    <property type="entry name" value="GLUTAMYL-TRNA(GLN) AMIDOTRANSFERASE SUBUNIT A, MITOCHONDRIAL"/>
    <property type="match status" value="1"/>
</dbReference>